<dbReference type="InterPro" id="IPR007387">
    <property type="entry name" value="TRAP_DctQ"/>
</dbReference>
<name>A0A844HJK6_9RHOB</name>
<sequence length="181" mass="20045">MGEIMGQGIAALSRLNAVLARASLWLAGFGLSAMTVIVFAQVFMRYVMNDSLLWVEPTAILLMSWFIFLGSAVGVHENFHMGFDVLMHFLPEKFGTWLRLMSDLAVLIFGLGMAIYGWQLMAKTWGATLPVIRLPGGMSYMPLFVGGLLITLFVLEHILNRLTGKTLETEPDAEDVLMTEA</sequence>
<evidence type="ECO:0000256" key="5">
    <source>
        <dbReference type="ARBA" id="ARBA00022692"/>
    </source>
</evidence>
<gene>
    <name evidence="11" type="ORF">GL300_01675</name>
</gene>
<evidence type="ECO:0000256" key="7">
    <source>
        <dbReference type="ARBA" id="ARBA00023136"/>
    </source>
</evidence>
<feature type="domain" description="Tripartite ATP-independent periplasmic transporters DctQ component" evidence="10">
    <location>
        <begin position="34"/>
        <end position="163"/>
    </location>
</feature>
<keyword evidence="2 9" id="KW-0813">Transport</keyword>
<dbReference type="OrthoDB" id="4964541at2"/>
<dbReference type="PANTHER" id="PTHR35011">
    <property type="entry name" value="2,3-DIKETO-L-GULONATE TRAP TRANSPORTER SMALL PERMEASE PROTEIN YIAM"/>
    <property type="match status" value="1"/>
</dbReference>
<comment type="subcellular location">
    <subcellularLocation>
        <location evidence="1 9">Cell inner membrane</location>
        <topology evidence="1 9">Multi-pass membrane protein</topology>
    </subcellularLocation>
</comment>
<protein>
    <recommendedName>
        <fullName evidence="9">TRAP transporter small permease protein</fullName>
    </recommendedName>
</protein>
<keyword evidence="4 9" id="KW-0997">Cell inner membrane</keyword>
<dbReference type="GO" id="GO:0005886">
    <property type="term" value="C:plasma membrane"/>
    <property type="evidence" value="ECO:0007669"/>
    <property type="project" value="UniProtKB-SubCell"/>
</dbReference>
<feature type="transmembrane region" description="Helical" evidence="9">
    <location>
        <begin position="24"/>
        <end position="47"/>
    </location>
</feature>
<proteinExistence type="inferred from homology"/>
<dbReference type="GO" id="GO:0022857">
    <property type="term" value="F:transmembrane transporter activity"/>
    <property type="evidence" value="ECO:0007669"/>
    <property type="project" value="UniProtKB-UniRule"/>
</dbReference>
<dbReference type="InterPro" id="IPR055348">
    <property type="entry name" value="DctQ"/>
</dbReference>
<evidence type="ECO:0000313" key="12">
    <source>
        <dbReference type="Proteomes" id="UP000449846"/>
    </source>
</evidence>
<reference evidence="11 12" key="1">
    <citation type="submission" date="2019-11" db="EMBL/GenBank/DDBJ databases">
        <authorList>
            <person name="Dong K."/>
        </authorList>
    </citation>
    <scope>NUCLEOTIDE SEQUENCE [LARGE SCALE GENOMIC DNA]</scope>
    <source>
        <strain evidence="11 12">NBRC 112902</strain>
    </source>
</reference>
<evidence type="ECO:0000256" key="9">
    <source>
        <dbReference type="RuleBase" id="RU369079"/>
    </source>
</evidence>
<evidence type="ECO:0000256" key="6">
    <source>
        <dbReference type="ARBA" id="ARBA00022989"/>
    </source>
</evidence>
<dbReference type="EMBL" id="WMIG01000001">
    <property type="protein sequence ID" value="MTH57912.1"/>
    <property type="molecule type" value="Genomic_DNA"/>
</dbReference>
<feature type="transmembrane region" description="Helical" evidence="9">
    <location>
        <begin position="138"/>
        <end position="155"/>
    </location>
</feature>
<accession>A0A844HJK6</accession>
<dbReference type="Pfam" id="PF04290">
    <property type="entry name" value="DctQ"/>
    <property type="match status" value="1"/>
</dbReference>
<dbReference type="PANTHER" id="PTHR35011:SF11">
    <property type="entry name" value="TRAP TRANSPORTER SMALL PERMEASE PROTEIN"/>
    <property type="match status" value="1"/>
</dbReference>
<keyword evidence="3" id="KW-1003">Cell membrane</keyword>
<evidence type="ECO:0000259" key="10">
    <source>
        <dbReference type="Pfam" id="PF04290"/>
    </source>
</evidence>
<keyword evidence="5 9" id="KW-0812">Transmembrane</keyword>
<evidence type="ECO:0000256" key="8">
    <source>
        <dbReference type="ARBA" id="ARBA00038436"/>
    </source>
</evidence>
<comment type="function">
    <text evidence="9">Part of the tripartite ATP-independent periplasmic (TRAP) transport system.</text>
</comment>
<organism evidence="11 12">
    <name type="scientific">Paracoccus litorisediminis</name>
    <dbReference type="NCBI Taxonomy" id="2006130"/>
    <lineage>
        <taxon>Bacteria</taxon>
        <taxon>Pseudomonadati</taxon>
        <taxon>Pseudomonadota</taxon>
        <taxon>Alphaproteobacteria</taxon>
        <taxon>Rhodobacterales</taxon>
        <taxon>Paracoccaceae</taxon>
        <taxon>Paracoccus</taxon>
    </lineage>
</organism>
<comment type="similarity">
    <text evidence="8 9">Belongs to the TRAP transporter small permease family.</text>
</comment>
<dbReference type="AlphaFoldDB" id="A0A844HJK6"/>
<evidence type="ECO:0000256" key="2">
    <source>
        <dbReference type="ARBA" id="ARBA00022448"/>
    </source>
</evidence>
<feature type="transmembrane region" description="Helical" evidence="9">
    <location>
        <begin position="59"/>
        <end position="76"/>
    </location>
</feature>
<evidence type="ECO:0000256" key="1">
    <source>
        <dbReference type="ARBA" id="ARBA00004429"/>
    </source>
</evidence>
<keyword evidence="7 9" id="KW-0472">Membrane</keyword>
<comment type="subunit">
    <text evidence="9">The complex comprises the extracytoplasmic solute receptor protein and the two transmembrane proteins.</text>
</comment>
<evidence type="ECO:0000256" key="4">
    <source>
        <dbReference type="ARBA" id="ARBA00022519"/>
    </source>
</evidence>
<evidence type="ECO:0000256" key="3">
    <source>
        <dbReference type="ARBA" id="ARBA00022475"/>
    </source>
</evidence>
<keyword evidence="12" id="KW-1185">Reference proteome</keyword>
<feature type="transmembrane region" description="Helical" evidence="9">
    <location>
        <begin position="97"/>
        <end position="118"/>
    </location>
</feature>
<dbReference type="GO" id="GO:0015740">
    <property type="term" value="P:C4-dicarboxylate transport"/>
    <property type="evidence" value="ECO:0007669"/>
    <property type="project" value="TreeGrafter"/>
</dbReference>
<keyword evidence="6 9" id="KW-1133">Transmembrane helix</keyword>
<comment type="caution">
    <text evidence="11">The sequence shown here is derived from an EMBL/GenBank/DDBJ whole genome shotgun (WGS) entry which is preliminary data.</text>
</comment>
<evidence type="ECO:0000313" key="11">
    <source>
        <dbReference type="EMBL" id="MTH57912.1"/>
    </source>
</evidence>
<dbReference type="Proteomes" id="UP000449846">
    <property type="component" value="Unassembled WGS sequence"/>
</dbReference>